<dbReference type="EnsemblPlants" id="PGSC0003DMT400096664">
    <property type="protein sequence ID" value="PGSC0003DMT400096664"/>
    <property type="gene ID" value="PGSC0003DMG400046235"/>
</dbReference>
<keyword evidence="2" id="KW-1185">Reference proteome</keyword>
<sequence length="156" mass="17858">MVGVNEENLTFIRFLDATSRERYHDYRNYKFCCEKGFILQGLKGKAPAFYSRLMEFGCPQLTEGPPDTRSTLVREFYDILPTVHWDDPHPIILIRGVDIPPNASYINDVFEVSNVPNTEYQAKLREIDFWLAEGHTHRACASGPGLLGHYGGHHQC</sequence>
<evidence type="ECO:0000313" key="1">
    <source>
        <dbReference type="EnsemblPlants" id="PGSC0003DMT400096664"/>
    </source>
</evidence>
<dbReference type="PaxDb" id="4113-PGSC0003DMT400096664"/>
<protein>
    <submittedName>
        <fullName evidence="1">Uncharacterized protein</fullName>
    </submittedName>
</protein>
<reference evidence="2" key="1">
    <citation type="journal article" date="2011" name="Nature">
        <title>Genome sequence and analysis of the tuber crop potato.</title>
        <authorList>
            <consortium name="The Potato Genome Sequencing Consortium"/>
        </authorList>
    </citation>
    <scope>NUCLEOTIDE SEQUENCE [LARGE SCALE GENOMIC DNA]</scope>
    <source>
        <strain evidence="2">cv. DM1-3 516 R44</strain>
    </source>
</reference>
<accession>M1DYZ3</accession>
<proteinExistence type="predicted"/>
<dbReference type="HOGENOM" id="CLU_1996623_0_0_1"/>
<dbReference type="Gramene" id="PGSC0003DMT400096664">
    <property type="protein sequence ID" value="PGSC0003DMT400096664"/>
    <property type="gene ID" value="PGSC0003DMG400046235"/>
</dbReference>
<name>M1DYZ3_SOLTU</name>
<organism evidence="1 2">
    <name type="scientific">Solanum tuberosum</name>
    <name type="common">Potato</name>
    <dbReference type="NCBI Taxonomy" id="4113"/>
    <lineage>
        <taxon>Eukaryota</taxon>
        <taxon>Viridiplantae</taxon>
        <taxon>Streptophyta</taxon>
        <taxon>Embryophyta</taxon>
        <taxon>Tracheophyta</taxon>
        <taxon>Spermatophyta</taxon>
        <taxon>Magnoliopsida</taxon>
        <taxon>eudicotyledons</taxon>
        <taxon>Gunneridae</taxon>
        <taxon>Pentapetalae</taxon>
        <taxon>asterids</taxon>
        <taxon>lamiids</taxon>
        <taxon>Solanales</taxon>
        <taxon>Solanaceae</taxon>
        <taxon>Solanoideae</taxon>
        <taxon>Solaneae</taxon>
        <taxon>Solanum</taxon>
    </lineage>
</organism>
<reference evidence="1" key="2">
    <citation type="submission" date="2015-06" db="UniProtKB">
        <authorList>
            <consortium name="EnsemblPlants"/>
        </authorList>
    </citation>
    <scope>IDENTIFICATION</scope>
    <source>
        <strain evidence="1">DM1-3 516 R44</strain>
    </source>
</reference>
<dbReference type="Proteomes" id="UP000011115">
    <property type="component" value="Unassembled WGS sequence"/>
</dbReference>
<dbReference type="AlphaFoldDB" id="M1DYZ3"/>
<evidence type="ECO:0000313" key="2">
    <source>
        <dbReference type="Proteomes" id="UP000011115"/>
    </source>
</evidence>
<dbReference type="InParanoid" id="M1DYZ3"/>